<organism evidence="2 3">
    <name type="scientific">Niallia circulans</name>
    <name type="common">Bacillus circulans</name>
    <dbReference type="NCBI Taxonomy" id="1397"/>
    <lineage>
        <taxon>Bacteria</taxon>
        <taxon>Bacillati</taxon>
        <taxon>Bacillota</taxon>
        <taxon>Bacilli</taxon>
        <taxon>Bacillales</taxon>
        <taxon>Bacillaceae</taxon>
        <taxon>Niallia</taxon>
    </lineage>
</organism>
<evidence type="ECO:0000313" key="3">
    <source>
        <dbReference type="Proteomes" id="UP000036045"/>
    </source>
</evidence>
<dbReference type="Proteomes" id="UP000036045">
    <property type="component" value="Unassembled WGS sequence"/>
</dbReference>
<comment type="caution">
    <text evidence="2">The sequence shown here is derived from an EMBL/GenBank/DDBJ whole genome shotgun (WGS) entry which is preliminary data.</text>
</comment>
<reference evidence="2 3" key="1">
    <citation type="submission" date="2015-05" db="EMBL/GenBank/DDBJ databases">
        <title>Whole genome sequence and identification of bacterial endophytes from Costus igneus.</title>
        <authorList>
            <person name="Lee Y.P."/>
            <person name="Gan H.M."/>
            <person name="Eng W."/>
            <person name="Wheatley M.S."/>
            <person name="Caraballo A."/>
            <person name="Polter S."/>
            <person name="Savka M.A."/>
            <person name="Hudson A.O."/>
        </authorList>
    </citation>
    <scope>NUCLEOTIDE SEQUENCE [LARGE SCALE GENOMIC DNA]</scope>
    <source>
        <strain evidence="2 3">RIT379</strain>
    </source>
</reference>
<evidence type="ECO:0000313" key="2">
    <source>
        <dbReference type="EMBL" id="KLV25552.1"/>
    </source>
</evidence>
<gene>
    <name evidence="2" type="ORF">ABW02_15420</name>
</gene>
<proteinExistence type="predicted"/>
<keyword evidence="1" id="KW-0812">Transmembrane</keyword>
<protein>
    <submittedName>
        <fullName evidence="2">Uncharacterized protein</fullName>
    </submittedName>
</protein>
<name>A0A0J1IHY6_NIACI</name>
<dbReference type="PATRIC" id="fig|1397.4.peg.1268"/>
<dbReference type="EMBL" id="LDPH01000015">
    <property type="protein sequence ID" value="KLV25552.1"/>
    <property type="molecule type" value="Genomic_DNA"/>
</dbReference>
<dbReference type="AlphaFoldDB" id="A0A0J1IHY6"/>
<evidence type="ECO:0000256" key="1">
    <source>
        <dbReference type="SAM" id="Phobius"/>
    </source>
</evidence>
<keyword evidence="1" id="KW-1133">Transmembrane helix</keyword>
<feature type="transmembrane region" description="Helical" evidence="1">
    <location>
        <begin position="67"/>
        <end position="92"/>
    </location>
</feature>
<feature type="transmembrane region" description="Helical" evidence="1">
    <location>
        <begin position="7"/>
        <end position="27"/>
    </location>
</feature>
<keyword evidence="3" id="KW-1185">Reference proteome</keyword>
<feature type="transmembrane region" description="Helical" evidence="1">
    <location>
        <begin position="33"/>
        <end position="55"/>
    </location>
</feature>
<sequence>MSIRKRLFQLLLVDFVYLLIYFIYIISPIYPGYYLLGIINIVCLIIGLVLFLMYLKNAITIKKFKSVDIFLTIGYLISIFIMSYTFIVWLLFSPDWFNG</sequence>
<keyword evidence="1" id="KW-0472">Membrane</keyword>
<accession>A0A0J1IHY6</accession>